<dbReference type="InterPro" id="IPR009799">
    <property type="entry name" value="EthD_dom"/>
</dbReference>
<protein>
    <submittedName>
        <fullName evidence="2">Ethyl tert-butyl ether degradation EthD</fullName>
    </submittedName>
</protein>
<dbReference type="SUPFAM" id="SSF54909">
    <property type="entry name" value="Dimeric alpha+beta barrel"/>
    <property type="match status" value="2"/>
</dbReference>
<dbReference type="GO" id="GO:0016491">
    <property type="term" value="F:oxidoreductase activity"/>
    <property type="evidence" value="ECO:0007669"/>
    <property type="project" value="InterPro"/>
</dbReference>
<dbReference type="InParanoid" id="A0LJD3"/>
<name>A0LJD3_SYNFM</name>
<dbReference type="OrthoDB" id="6369070at2"/>
<reference evidence="2 3" key="1">
    <citation type="submission" date="2006-10" db="EMBL/GenBank/DDBJ databases">
        <title>Complete sequence of Syntrophobacter fumaroxidans MPOB.</title>
        <authorList>
            <consortium name="US DOE Joint Genome Institute"/>
            <person name="Copeland A."/>
            <person name="Lucas S."/>
            <person name="Lapidus A."/>
            <person name="Barry K."/>
            <person name="Detter J.C."/>
            <person name="Glavina del Rio T."/>
            <person name="Hammon N."/>
            <person name="Israni S."/>
            <person name="Pitluck S."/>
            <person name="Goltsman E.G."/>
            <person name="Martinez M."/>
            <person name="Schmutz J."/>
            <person name="Larimer F."/>
            <person name="Land M."/>
            <person name="Hauser L."/>
            <person name="Kyrpides N."/>
            <person name="Kim E."/>
            <person name="Boone D.R."/>
            <person name="Brockman F."/>
            <person name="Culley D."/>
            <person name="Ferry J."/>
            <person name="Gunsalus R."/>
            <person name="McInerney M.J."/>
            <person name="Morrison M."/>
            <person name="Plugge C."/>
            <person name="Rohlin L."/>
            <person name="Scholten J."/>
            <person name="Sieber J."/>
            <person name="Stams A.J.M."/>
            <person name="Worm P."/>
            <person name="Henstra A.M."/>
            <person name="Richardson P."/>
        </authorList>
    </citation>
    <scope>NUCLEOTIDE SEQUENCE [LARGE SCALE GENOMIC DNA]</scope>
    <source>
        <strain evidence="3">DSM 10017 / MPOB</strain>
    </source>
</reference>
<keyword evidence="3" id="KW-1185">Reference proteome</keyword>
<dbReference type="AlphaFoldDB" id="A0LJD3"/>
<accession>A0LJD3</accession>
<dbReference type="HOGENOM" id="CLU_1189429_0_0_7"/>
<dbReference type="Gene3D" id="3.30.70.100">
    <property type="match status" value="2"/>
</dbReference>
<dbReference type="RefSeq" id="WP_011698705.1">
    <property type="nucleotide sequence ID" value="NC_008554.1"/>
</dbReference>
<dbReference type="Proteomes" id="UP000001784">
    <property type="component" value="Chromosome"/>
</dbReference>
<dbReference type="InterPro" id="IPR011008">
    <property type="entry name" value="Dimeric_a/b-barrel"/>
</dbReference>
<evidence type="ECO:0000259" key="1">
    <source>
        <dbReference type="Pfam" id="PF07110"/>
    </source>
</evidence>
<proteinExistence type="predicted"/>
<gene>
    <name evidence="2" type="ordered locus">Sfum_1850</name>
</gene>
<dbReference type="eggNOG" id="ENOG502ZA28">
    <property type="taxonomic scope" value="Bacteria"/>
</dbReference>
<organism evidence="2 3">
    <name type="scientific">Syntrophobacter fumaroxidans (strain DSM 10017 / MPOB)</name>
    <dbReference type="NCBI Taxonomy" id="335543"/>
    <lineage>
        <taxon>Bacteria</taxon>
        <taxon>Pseudomonadati</taxon>
        <taxon>Thermodesulfobacteriota</taxon>
        <taxon>Syntrophobacteria</taxon>
        <taxon>Syntrophobacterales</taxon>
        <taxon>Syntrophobacteraceae</taxon>
        <taxon>Syntrophobacter</taxon>
    </lineage>
</organism>
<evidence type="ECO:0000313" key="2">
    <source>
        <dbReference type="EMBL" id="ABK17535.1"/>
    </source>
</evidence>
<dbReference type="STRING" id="335543.Sfum_1850"/>
<sequence length="233" mass="26986">MIHQFIFAGPKPGLSAEAFQCYWVHFHAVDYAARIPQIRQYLVAPRLRYPCKREVPFFEGVAEIWVANEEEQIASFRSPEFLQGARADEPRWAAFWQTFVHEAESVVIRESVSSTTEFTKFYSFLKRQPGTDLDEFRRLLLKAHGETVLALPGLQGYLIGFARRGLYGLGEPRFDAIEVWSFEDLEKMREALVPERLEAVEESWRSVADDRYLFTFVGRENWIIRPGERSGGA</sequence>
<feature type="domain" description="EthD" evidence="1">
    <location>
        <begin position="11"/>
        <end position="94"/>
    </location>
</feature>
<evidence type="ECO:0000313" key="3">
    <source>
        <dbReference type="Proteomes" id="UP000001784"/>
    </source>
</evidence>
<dbReference type="Pfam" id="PF07110">
    <property type="entry name" value="EthD"/>
    <property type="match status" value="1"/>
</dbReference>
<dbReference type="EMBL" id="CP000478">
    <property type="protein sequence ID" value="ABK17535.1"/>
    <property type="molecule type" value="Genomic_DNA"/>
</dbReference>
<dbReference type="KEGG" id="sfu:Sfum_1850"/>